<dbReference type="GO" id="GO:0016020">
    <property type="term" value="C:membrane"/>
    <property type="evidence" value="ECO:0007669"/>
    <property type="project" value="UniProtKB-SubCell"/>
</dbReference>
<reference evidence="6" key="1">
    <citation type="submission" date="2020-10" db="EMBL/GenBank/DDBJ databases">
        <authorList>
            <person name="Kikuchi T."/>
        </authorList>
    </citation>
    <scope>NUCLEOTIDE SEQUENCE</scope>
    <source>
        <strain evidence="6">NKZ352</strain>
    </source>
</reference>
<evidence type="ECO:0000256" key="3">
    <source>
        <dbReference type="ARBA" id="ARBA00022989"/>
    </source>
</evidence>
<evidence type="ECO:0000313" key="7">
    <source>
        <dbReference type="Proteomes" id="UP000835052"/>
    </source>
</evidence>
<dbReference type="Pfam" id="PF01027">
    <property type="entry name" value="Bax1-I"/>
    <property type="match status" value="1"/>
</dbReference>
<protein>
    <submittedName>
        <fullName evidence="6">Uncharacterized protein</fullName>
    </submittedName>
</protein>
<feature type="transmembrane region" description="Helical" evidence="5">
    <location>
        <begin position="126"/>
        <end position="148"/>
    </location>
</feature>
<comment type="similarity">
    <text evidence="5">Belongs to the BI1 family.</text>
</comment>
<accession>A0A8S1H1K6</accession>
<feature type="transmembrane region" description="Helical" evidence="5">
    <location>
        <begin position="210"/>
        <end position="228"/>
    </location>
</feature>
<evidence type="ECO:0000313" key="6">
    <source>
        <dbReference type="EMBL" id="CAD6189222.1"/>
    </source>
</evidence>
<keyword evidence="7" id="KW-1185">Reference proteome</keyword>
<evidence type="ECO:0000256" key="4">
    <source>
        <dbReference type="ARBA" id="ARBA00023136"/>
    </source>
</evidence>
<gene>
    <name evidence="6" type="ORF">CAUJ_LOCUS5141</name>
</gene>
<proteinExistence type="inferred from homology"/>
<feature type="transmembrane region" description="Helical" evidence="5">
    <location>
        <begin position="154"/>
        <end position="173"/>
    </location>
</feature>
<feature type="transmembrane region" description="Helical" evidence="5">
    <location>
        <begin position="180"/>
        <end position="204"/>
    </location>
</feature>
<dbReference type="EMBL" id="CAJGYM010000010">
    <property type="protein sequence ID" value="CAD6189222.1"/>
    <property type="molecule type" value="Genomic_DNA"/>
</dbReference>
<feature type="transmembrane region" description="Helical" evidence="5">
    <location>
        <begin position="240"/>
        <end position="262"/>
    </location>
</feature>
<evidence type="ECO:0000256" key="1">
    <source>
        <dbReference type="ARBA" id="ARBA00004141"/>
    </source>
</evidence>
<comment type="caution">
    <text evidence="6">The sequence shown here is derived from an EMBL/GenBank/DDBJ whole genome shotgun (WGS) entry which is preliminary data.</text>
</comment>
<keyword evidence="3 5" id="KW-1133">Transmembrane helix</keyword>
<feature type="transmembrane region" description="Helical" evidence="5">
    <location>
        <begin position="68"/>
        <end position="87"/>
    </location>
</feature>
<dbReference type="AlphaFoldDB" id="A0A8S1H1K6"/>
<evidence type="ECO:0000256" key="5">
    <source>
        <dbReference type="RuleBase" id="RU004379"/>
    </source>
</evidence>
<dbReference type="PANTHER" id="PTHR23291">
    <property type="entry name" value="BAX INHIBITOR-RELATED"/>
    <property type="match status" value="1"/>
</dbReference>
<dbReference type="OrthoDB" id="7933078at2759"/>
<keyword evidence="2 5" id="KW-0812">Transmembrane</keyword>
<feature type="transmembrane region" description="Helical" evidence="5">
    <location>
        <begin position="99"/>
        <end position="119"/>
    </location>
</feature>
<sequence>MTSVRIPKDDAEAQLLVESDNENESPKRTAQQSSQFWPRDLIGVNMSAKMGTVAAERVSIRINFLRKVLGIVSFQLLLTIGICTAIYCTPGSKDFLKAQSWIVFPSLFVSIGLLIGLHVNAHEVPINYVLLAAFTSVQALTLGCIVVLFQVQVILEAAITTMLVVFGLFMYTLQSKKDFSVGYATSFSLLGCLLAASFVQIFVMSSAFNFILNVFGAGVFCVLLVLDLDAIMMRMSPEDYILACIALYMDIINLFVRILQILGEGSK</sequence>
<dbReference type="GO" id="GO:0043066">
    <property type="term" value="P:negative regulation of apoptotic process"/>
    <property type="evidence" value="ECO:0007669"/>
    <property type="project" value="TreeGrafter"/>
</dbReference>
<organism evidence="6 7">
    <name type="scientific">Caenorhabditis auriculariae</name>
    <dbReference type="NCBI Taxonomy" id="2777116"/>
    <lineage>
        <taxon>Eukaryota</taxon>
        <taxon>Metazoa</taxon>
        <taxon>Ecdysozoa</taxon>
        <taxon>Nematoda</taxon>
        <taxon>Chromadorea</taxon>
        <taxon>Rhabditida</taxon>
        <taxon>Rhabditina</taxon>
        <taxon>Rhabditomorpha</taxon>
        <taxon>Rhabditoidea</taxon>
        <taxon>Rhabditidae</taxon>
        <taxon>Peloderinae</taxon>
        <taxon>Caenorhabditis</taxon>
    </lineage>
</organism>
<name>A0A8S1H1K6_9PELO</name>
<dbReference type="InterPro" id="IPR006214">
    <property type="entry name" value="Bax_inhibitor_1-related"/>
</dbReference>
<dbReference type="Proteomes" id="UP000835052">
    <property type="component" value="Unassembled WGS sequence"/>
</dbReference>
<comment type="subcellular location">
    <subcellularLocation>
        <location evidence="1">Membrane</location>
        <topology evidence="1">Multi-pass membrane protein</topology>
    </subcellularLocation>
</comment>
<keyword evidence="4 5" id="KW-0472">Membrane</keyword>
<dbReference type="PANTHER" id="PTHR23291:SF50">
    <property type="entry name" value="PROTEIN LIFEGUARD 4"/>
    <property type="match status" value="1"/>
</dbReference>
<evidence type="ECO:0000256" key="2">
    <source>
        <dbReference type="ARBA" id="ARBA00022692"/>
    </source>
</evidence>